<evidence type="ECO:0000256" key="1">
    <source>
        <dbReference type="ARBA" id="ARBA00004496"/>
    </source>
</evidence>
<keyword evidence="11" id="KW-1185">Reference proteome</keyword>
<organism evidence="10 11">
    <name type="scientific">Folsomia candida</name>
    <name type="common">Springtail</name>
    <dbReference type="NCBI Taxonomy" id="158441"/>
    <lineage>
        <taxon>Eukaryota</taxon>
        <taxon>Metazoa</taxon>
        <taxon>Ecdysozoa</taxon>
        <taxon>Arthropoda</taxon>
        <taxon>Hexapoda</taxon>
        <taxon>Collembola</taxon>
        <taxon>Entomobryomorpha</taxon>
        <taxon>Isotomoidea</taxon>
        <taxon>Isotomidae</taxon>
        <taxon>Proisotominae</taxon>
        <taxon>Folsomia</taxon>
    </lineage>
</organism>
<accession>A0A226F6T7</accession>
<evidence type="ECO:0000256" key="7">
    <source>
        <dbReference type="PROSITE-ProRule" id="PRU00175"/>
    </source>
</evidence>
<dbReference type="Pfam" id="PF21362">
    <property type="entry name" value="Sina_RING"/>
    <property type="match status" value="1"/>
</dbReference>
<evidence type="ECO:0000313" key="11">
    <source>
        <dbReference type="Proteomes" id="UP000198287"/>
    </source>
</evidence>
<keyword evidence="3" id="KW-0479">Metal-binding</keyword>
<evidence type="ECO:0000256" key="6">
    <source>
        <dbReference type="ARBA" id="ARBA00034319"/>
    </source>
</evidence>
<name>A0A226F6T7_FOLCA</name>
<dbReference type="OrthoDB" id="10062218at2759"/>
<feature type="domain" description="RING-type" evidence="9">
    <location>
        <begin position="126"/>
        <end position="171"/>
    </location>
</feature>
<evidence type="ECO:0000256" key="8">
    <source>
        <dbReference type="SAM" id="MobiDB-lite"/>
    </source>
</evidence>
<dbReference type="InterPro" id="IPR039338">
    <property type="entry name" value="ZFTRAF1"/>
</dbReference>
<feature type="region of interest" description="Disordered" evidence="8">
    <location>
        <begin position="73"/>
        <end position="106"/>
    </location>
</feature>
<evidence type="ECO:0000256" key="5">
    <source>
        <dbReference type="ARBA" id="ARBA00022833"/>
    </source>
</evidence>
<dbReference type="InterPro" id="IPR013083">
    <property type="entry name" value="Znf_RING/FYVE/PHD"/>
</dbReference>
<dbReference type="Gene3D" id="3.30.40.10">
    <property type="entry name" value="Zinc/RING finger domain, C3HC4 (zinc finger)"/>
    <property type="match status" value="1"/>
</dbReference>
<protein>
    <submittedName>
        <fullName evidence="10">Cysteine and histidine-rich protein 1</fullName>
    </submittedName>
</protein>
<dbReference type="GO" id="GO:0005737">
    <property type="term" value="C:cytoplasm"/>
    <property type="evidence" value="ECO:0007669"/>
    <property type="project" value="UniProtKB-SubCell"/>
</dbReference>
<feature type="compositionally biased region" description="Low complexity" evidence="8">
    <location>
        <begin position="1"/>
        <end position="17"/>
    </location>
</feature>
<feature type="region of interest" description="Disordered" evidence="8">
    <location>
        <begin position="1"/>
        <end position="57"/>
    </location>
</feature>
<dbReference type="SUPFAM" id="SSF49599">
    <property type="entry name" value="TRAF domain-like"/>
    <property type="match status" value="1"/>
</dbReference>
<dbReference type="PANTHER" id="PTHR23059">
    <property type="entry name" value="CYSTEINE AND HISTIDINE-RICH PROTEIN 1"/>
    <property type="match status" value="1"/>
</dbReference>
<gene>
    <name evidence="10" type="ORF">Fcan01_03265</name>
</gene>
<comment type="subcellular location">
    <subcellularLocation>
        <location evidence="1">Cytoplasm</location>
    </subcellularLocation>
</comment>
<evidence type="ECO:0000259" key="9">
    <source>
        <dbReference type="PROSITE" id="PS50089"/>
    </source>
</evidence>
<dbReference type="SUPFAM" id="SSF57850">
    <property type="entry name" value="RING/U-box"/>
    <property type="match status" value="1"/>
</dbReference>
<evidence type="ECO:0000313" key="10">
    <source>
        <dbReference type="EMBL" id="OXA65164.1"/>
    </source>
</evidence>
<dbReference type="PROSITE" id="PS50089">
    <property type="entry name" value="ZF_RING_2"/>
    <property type="match status" value="1"/>
</dbReference>
<proteinExistence type="inferred from homology"/>
<dbReference type="InterPro" id="IPR049548">
    <property type="entry name" value="Sina-like_RING"/>
</dbReference>
<comment type="similarity">
    <text evidence="6">Belongs to the ZFTRAF1 family.</text>
</comment>
<dbReference type="GO" id="GO:0005634">
    <property type="term" value="C:nucleus"/>
    <property type="evidence" value="ECO:0007669"/>
    <property type="project" value="TreeGrafter"/>
</dbReference>
<dbReference type="GO" id="GO:0008270">
    <property type="term" value="F:zinc ion binding"/>
    <property type="evidence" value="ECO:0007669"/>
    <property type="project" value="UniProtKB-KW"/>
</dbReference>
<keyword evidence="5" id="KW-0862">Zinc</keyword>
<dbReference type="OMA" id="YHESNEC"/>
<evidence type="ECO:0000256" key="3">
    <source>
        <dbReference type="ARBA" id="ARBA00022723"/>
    </source>
</evidence>
<keyword evidence="2" id="KW-0963">Cytoplasm</keyword>
<keyword evidence="4 7" id="KW-0863">Zinc-finger</keyword>
<dbReference type="CDD" id="cd16505">
    <property type="entry name" value="RING-HC_CYHR1"/>
    <property type="match status" value="1"/>
</dbReference>
<feature type="compositionally biased region" description="Polar residues" evidence="8">
    <location>
        <begin position="18"/>
        <end position="30"/>
    </location>
</feature>
<feature type="compositionally biased region" description="Low complexity" evidence="8">
    <location>
        <begin position="93"/>
        <end position="106"/>
    </location>
</feature>
<dbReference type="PANTHER" id="PTHR23059:SF4">
    <property type="entry name" value="ZINC FINGER TRAF-TYPE-CONTAINING PROTEIN 1"/>
    <property type="match status" value="1"/>
</dbReference>
<dbReference type="AlphaFoldDB" id="A0A226F6T7"/>
<evidence type="ECO:0000256" key="2">
    <source>
        <dbReference type="ARBA" id="ARBA00022490"/>
    </source>
</evidence>
<reference evidence="10 11" key="1">
    <citation type="submission" date="2015-12" db="EMBL/GenBank/DDBJ databases">
        <title>The genome of Folsomia candida.</title>
        <authorList>
            <person name="Faddeeva A."/>
            <person name="Derks M.F."/>
            <person name="Anvar Y."/>
            <person name="Smit S."/>
            <person name="Van Straalen N."/>
            <person name="Roelofs D."/>
        </authorList>
    </citation>
    <scope>NUCLEOTIDE SEQUENCE [LARGE SCALE GENOMIC DNA]</scope>
    <source>
        <strain evidence="10 11">VU population</strain>
        <tissue evidence="10">Whole body</tissue>
    </source>
</reference>
<feature type="compositionally biased region" description="Low complexity" evidence="8">
    <location>
        <begin position="31"/>
        <end position="57"/>
    </location>
</feature>
<dbReference type="EMBL" id="LNIX01000001">
    <property type="protein sequence ID" value="OXA65164.1"/>
    <property type="molecule type" value="Genomic_DNA"/>
</dbReference>
<dbReference type="InterPro" id="IPR001841">
    <property type="entry name" value="Znf_RING"/>
</dbReference>
<dbReference type="Proteomes" id="UP000198287">
    <property type="component" value="Unassembled WGS sequence"/>
</dbReference>
<comment type="caution">
    <text evidence="10">The sequence shown here is derived from an EMBL/GenBank/DDBJ whole genome shotgun (WGS) entry which is preliminary data.</text>
</comment>
<evidence type="ECO:0000256" key="4">
    <source>
        <dbReference type="ARBA" id="ARBA00022771"/>
    </source>
</evidence>
<sequence length="393" mass="43445">MEGGSSSSSGSTSTSTSQLFVQMEASSAEISSSDNNAPSTSSSSMGNTVVGPSPSATTSSVAAVAESLAAAVEHSMTGGDDHEPCKKKPRVHVGGSAVEGGTTTGAGVTKLRPEKLEHRLGGILCCAVCLDLPKSAIYQCTNGHLMCAGCFTHLLADARLRDEIATCPNCRVEISKHMASRNLAVEKAVNELPSECQFCNKEFPRNSLDHHEKEECEESRTSICKYQRIGCPWRGPFHELLLHQENCIHPKKSGGEVMEILGEFDKELEKERKLYHNIFDLLNYEKITFNDLQLKPYRTDEFVHKLYYETSRFSAFNNQLILKTKPSSNLDVSFVVLKGPFGDMKVNPSINRFEFSEQNNESPYFHLPINESSEVNRLLSQKAVHFRLIAFLQ</sequence>